<dbReference type="PANTHER" id="PTHR11361">
    <property type="entry name" value="DNA MISMATCH REPAIR PROTEIN MUTS FAMILY MEMBER"/>
    <property type="match status" value="1"/>
</dbReference>
<keyword evidence="7" id="KW-1185">Reference proteome</keyword>
<evidence type="ECO:0000313" key="7">
    <source>
        <dbReference type="Proteomes" id="UP000184368"/>
    </source>
</evidence>
<dbReference type="Gene3D" id="3.40.50.300">
    <property type="entry name" value="P-loop containing nucleotide triphosphate hydrolases"/>
    <property type="match status" value="1"/>
</dbReference>
<dbReference type="OrthoDB" id="9802448at2"/>
<keyword evidence="4" id="KW-0812">Transmembrane</keyword>
<name>A0A1M4XT75_9BACT</name>
<dbReference type="GO" id="GO:0140664">
    <property type="term" value="F:ATP-dependent DNA damage sensor activity"/>
    <property type="evidence" value="ECO:0007669"/>
    <property type="project" value="InterPro"/>
</dbReference>
<protein>
    <submittedName>
        <fullName evidence="6">MutS domain V</fullName>
    </submittedName>
</protein>
<dbReference type="GO" id="GO:0005829">
    <property type="term" value="C:cytosol"/>
    <property type="evidence" value="ECO:0007669"/>
    <property type="project" value="TreeGrafter"/>
</dbReference>
<evidence type="ECO:0000256" key="2">
    <source>
        <dbReference type="ARBA" id="ARBA00022840"/>
    </source>
</evidence>
<feature type="domain" description="DNA mismatch repair proteins mutS family" evidence="5">
    <location>
        <begin position="421"/>
        <end position="592"/>
    </location>
</feature>
<dbReference type="RefSeq" id="WP_143157231.1">
    <property type="nucleotide sequence ID" value="NZ_FQUO01000004.1"/>
</dbReference>
<feature type="transmembrane region" description="Helical" evidence="4">
    <location>
        <begin position="211"/>
        <end position="232"/>
    </location>
</feature>
<evidence type="ECO:0000256" key="3">
    <source>
        <dbReference type="ARBA" id="ARBA00023125"/>
    </source>
</evidence>
<dbReference type="InterPro" id="IPR027417">
    <property type="entry name" value="P-loop_NTPase"/>
</dbReference>
<sequence>MQTTLHSIYQSRKNQYAGELQVLQKKHNRLGWLRLALILIIIITAYQVFALAGAWAWLVVGMGIALFLWLVSADAENNRKIGYLKQLVLLNEEELRILAGDFAHRPDGLAYLPSVHPYAHDLDLFGTYSLYQLINRCSGEQGRALLANNLLQALGITEVLRRQEAANEIASMIAWRQQLQASAALNPLTTTTEQKLKNWLSQPSATMNERFWSVFVPIYSLLACSVALAAILDLVSGSLFSLCFIAFILFSFTVGRRATPVAAQLSGVVAQLETLQQVLTVVEEPAFRSPLLRELQSGLQVSGTGASSQIRSLKEILNRFDLRLNVFVFLFINSFLLWDIRQLLALKRWRRSNEQQAAIWFETVAQFEVLTSLATLRFNNPGWAQPKFVSGYFEWEGETIGHPLLKEEQRVCSDFALSGKGQVALITGSNMAGKSTFLRSLGVNTVLAQMGAVVCAQSLSLSPVVLMSSMRIADNLAENTSTFYAELKKLKSIIDAVKEGQPLFILLDEILRGTNSLDRHTGSKALIGQLLKAQRVAVLATHDVELARLESLYPNQLANYHFDVQVAGQELYFDYKLKQGVCTNLNASVLMQKIGIEL</sequence>
<reference evidence="6 7" key="1">
    <citation type="submission" date="2016-11" db="EMBL/GenBank/DDBJ databases">
        <authorList>
            <person name="Jaros S."/>
            <person name="Januszkiewicz K."/>
            <person name="Wedrychowicz H."/>
        </authorList>
    </citation>
    <scope>NUCLEOTIDE SEQUENCE [LARGE SCALE GENOMIC DNA]</scope>
    <source>
        <strain evidence="6 7">DSM 26897</strain>
    </source>
</reference>
<dbReference type="AlphaFoldDB" id="A0A1M4XT75"/>
<feature type="transmembrane region" description="Helical" evidence="4">
    <location>
        <begin position="31"/>
        <end position="49"/>
    </location>
</feature>
<dbReference type="PANTHER" id="PTHR11361:SF99">
    <property type="entry name" value="DNA MISMATCH REPAIR PROTEIN"/>
    <property type="match status" value="1"/>
</dbReference>
<evidence type="ECO:0000259" key="5">
    <source>
        <dbReference type="SMART" id="SM00534"/>
    </source>
</evidence>
<dbReference type="EMBL" id="FQUO01000004">
    <property type="protein sequence ID" value="SHE96638.1"/>
    <property type="molecule type" value="Genomic_DNA"/>
</dbReference>
<dbReference type="SUPFAM" id="SSF52540">
    <property type="entry name" value="P-loop containing nucleoside triphosphate hydrolases"/>
    <property type="match status" value="1"/>
</dbReference>
<dbReference type="STRING" id="1302690.BUE76_14335"/>
<evidence type="ECO:0000256" key="1">
    <source>
        <dbReference type="ARBA" id="ARBA00022741"/>
    </source>
</evidence>
<dbReference type="SMART" id="SM00534">
    <property type="entry name" value="MUTSac"/>
    <property type="match status" value="1"/>
</dbReference>
<gene>
    <name evidence="6" type="ORF">SAMN05444008_10431</name>
</gene>
<dbReference type="Pfam" id="PF00488">
    <property type="entry name" value="MutS_V"/>
    <property type="match status" value="1"/>
</dbReference>
<dbReference type="GO" id="GO:0006298">
    <property type="term" value="P:mismatch repair"/>
    <property type="evidence" value="ECO:0007669"/>
    <property type="project" value="InterPro"/>
</dbReference>
<evidence type="ECO:0000313" key="6">
    <source>
        <dbReference type="EMBL" id="SHE96638.1"/>
    </source>
</evidence>
<keyword evidence="2" id="KW-0067">ATP-binding</keyword>
<keyword evidence="4" id="KW-1133">Transmembrane helix</keyword>
<organism evidence="6 7">
    <name type="scientific">Cnuella takakiae</name>
    <dbReference type="NCBI Taxonomy" id="1302690"/>
    <lineage>
        <taxon>Bacteria</taxon>
        <taxon>Pseudomonadati</taxon>
        <taxon>Bacteroidota</taxon>
        <taxon>Chitinophagia</taxon>
        <taxon>Chitinophagales</taxon>
        <taxon>Chitinophagaceae</taxon>
        <taxon>Cnuella</taxon>
    </lineage>
</organism>
<accession>A0A1M4XT75</accession>
<dbReference type="InterPro" id="IPR000432">
    <property type="entry name" value="DNA_mismatch_repair_MutS_C"/>
</dbReference>
<dbReference type="Proteomes" id="UP000184368">
    <property type="component" value="Unassembled WGS sequence"/>
</dbReference>
<keyword evidence="3" id="KW-0238">DNA-binding</keyword>
<dbReference type="GO" id="GO:0005524">
    <property type="term" value="F:ATP binding"/>
    <property type="evidence" value="ECO:0007669"/>
    <property type="project" value="UniProtKB-KW"/>
</dbReference>
<feature type="transmembrane region" description="Helical" evidence="4">
    <location>
        <begin position="320"/>
        <end position="338"/>
    </location>
</feature>
<dbReference type="GO" id="GO:0030983">
    <property type="term" value="F:mismatched DNA binding"/>
    <property type="evidence" value="ECO:0007669"/>
    <property type="project" value="InterPro"/>
</dbReference>
<evidence type="ECO:0000256" key="4">
    <source>
        <dbReference type="SAM" id="Phobius"/>
    </source>
</evidence>
<feature type="transmembrane region" description="Helical" evidence="4">
    <location>
        <begin position="55"/>
        <end position="75"/>
    </location>
</feature>
<feature type="transmembrane region" description="Helical" evidence="4">
    <location>
        <begin position="238"/>
        <end position="255"/>
    </location>
</feature>
<proteinExistence type="predicted"/>
<keyword evidence="4" id="KW-0472">Membrane</keyword>
<dbReference type="InterPro" id="IPR045076">
    <property type="entry name" value="MutS"/>
</dbReference>
<keyword evidence="1" id="KW-0547">Nucleotide-binding</keyword>